<evidence type="ECO:0000313" key="2">
    <source>
        <dbReference type="EMBL" id="KJZ75105.1"/>
    </source>
</evidence>
<name>A0A0F7ZW06_9HYPO</name>
<evidence type="ECO:0008006" key="4">
    <source>
        <dbReference type="Google" id="ProtNLM"/>
    </source>
</evidence>
<dbReference type="CDD" id="cd09272">
    <property type="entry name" value="RNase_HI_RT_Ty1"/>
    <property type="match status" value="1"/>
</dbReference>
<reference evidence="1 3" key="1">
    <citation type="journal article" date="2014" name="Genome Biol. Evol.">
        <title>Comparative genomics and transcriptomics analyses reveal divergent lifestyle features of nematode endoparasitic fungus Hirsutella minnesotensis.</title>
        <authorList>
            <person name="Lai Y."/>
            <person name="Liu K."/>
            <person name="Zhang X."/>
            <person name="Zhang X."/>
            <person name="Li K."/>
            <person name="Wang N."/>
            <person name="Shu C."/>
            <person name="Wu Y."/>
            <person name="Wang C."/>
            <person name="Bushley K.E."/>
            <person name="Xiang M."/>
            <person name="Liu X."/>
        </authorList>
    </citation>
    <scope>NUCLEOTIDE SEQUENCE [LARGE SCALE GENOMIC DNA]</scope>
    <source>
        <strain evidence="1 3">3608</strain>
    </source>
</reference>
<evidence type="ECO:0000313" key="3">
    <source>
        <dbReference type="Proteomes" id="UP000054481"/>
    </source>
</evidence>
<dbReference type="PANTHER" id="PTHR11439">
    <property type="entry name" value="GAG-POL-RELATED RETROTRANSPOSON"/>
    <property type="match status" value="1"/>
</dbReference>
<proteinExistence type="predicted"/>
<organism evidence="1 3">
    <name type="scientific">Hirsutella minnesotensis 3608</name>
    <dbReference type="NCBI Taxonomy" id="1043627"/>
    <lineage>
        <taxon>Eukaryota</taxon>
        <taxon>Fungi</taxon>
        <taxon>Dikarya</taxon>
        <taxon>Ascomycota</taxon>
        <taxon>Pezizomycotina</taxon>
        <taxon>Sordariomycetes</taxon>
        <taxon>Hypocreomycetidae</taxon>
        <taxon>Hypocreales</taxon>
        <taxon>Ophiocordycipitaceae</taxon>
        <taxon>Hirsutella</taxon>
    </lineage>
</organism>
<evidence type="ECO:0000313" key="1">
    <source>
        <dbReference type="EMBL" id="KJZ68137.1"/>
    </source>
</evidence>
<dbReference type="EMBL" id="KQ030520">
    <property type="protein sequence ID" value="KJZ75105.1"/>
    <property type="molecule type" value="Genomic_DNA"/>
</dbReference>
<dbReference type="Proteomes" id="UP000054481">
    <property type="component" value="Unassembled WGS sequence"/>
</dbReference>
<gene>
    <name evidence="2" type="ORF">HIM_05591</name>
    <name evidence="1" type="ORF">HIM_12470</name>
</gene>
<dbReference type="EMBL" id="KQ031005">
    <property type="protein sequence ID" value="KJZ68137.1"/>
    <property type="molecule type" value="Genomic_DNA"/>
</dbReference>
<accession>A0A0F7ZW06</accession>
<protein>
    <recommendedName>
        <fullName evidence="4">Reverse transcriptase Ty1/copia-type domain-containing protein</fullName>
    </recommendedName>
</protein>
<dbReference type="OrthoDB" id="5101206at2759"/>
<keyword evidence="3" id="KW-1185">Reference proteome</keyword>
<sequence>MQDEELVPAPIAWQASQKEVHQFQQKVGSILFAAISTRPDIAFAVSRLGRQNQNPDSTHQMAADRVLLYLFATKSYGIRLGGGEKEAEIFVCSSDSSFADNSLDRKSSQGYVMTLFGGPIAWRASKQATVATSSTEAEFLAISEAAKEAIFLSRLLQSLQIQIPSPLKLECDNTQTIRLLEGGSKLSTRLRHVDIHQHWLRQEIEEGRIRLHWVPTAQMKADGLTKALPLQKLQSFQRLIGIVDLKDRLWQEARLETLRDWIAKRDLPLPSCSHARGPV</sequence>
<dbReference type="PANTHER" id="PTHR11439:SF438">
    <property type="entry name" value="REVERSE TRANSCRIPTASE TY1_COPIA-TYPE DOMAIN-CONTAINING PROTEIN"/>
    <property type="match status" value="1"/>
</dbReference>
<dbReference type="AlphaFoldDB" id="A0A0F7ZW06"/>